<evidence type="ECO:0000256" key="5">
    <source>
        <dbReference type="SAM" id="Phobius"/>
    </source>
</evidence>
<evidence type="ECO:0000256" key="2">
    <source>
        <dbReference type="ARBA" id="ARBA00022692"/>
    </source>
</evidence>
<evidence type="ECO:0000313" key="7">
    <source>
        <dbReference type="EMBL" id="PYC76215.1"/>
    </source>
</evidence>
<comment type="subcellular location">
    <subcellularLocation>
        <location evidence="1">Membrane</location>
        <topology evidence="1">Multi-pass membrane protein</topology>
    </subcellularLocation>
</comment>
<dbReference type="RefSeq" id="WP_110561814.1">
    <property type="nucleotide sequence ID" value="NZ_PYBV01000002.1"/>
</dbReference>
<evidence type="ECO:0000259" key="6">
    <source>
        <dbReference type="Pfam" id="PF01957"/>
    </source>
</evidence>
<dbReference type="InterPro" id="IPR052165">
    <property type="entry name" value="Membrane_assoc_protease"/>
</dbReference>
<dbReference type="OrthoDB" id="9792945at2"/>
<dbReference type="AlphaFoldDB" id="A0A318NQG4"/>
<dbReference type="GO" id="GO:0005886">
    <property type="term" value="C:plasma membrane"/>
    <property type="evidence" value="ECO:0007669"/>
    <property type="project" value="TreeGrafter"/>
</dbReference>
<feature type="transmembrane region" description="Helical" evidence="5">
    <location>
        <begin position="7"/>
        <end position="35"/>
    </location>
</feature>
<sequence>MDAVVWIVLGVVLAVAEIFTTTLFLILFGVGAFAAAGAAALGAPVFVQALVFAVVSALSLVVARPVIRRHRRSALESGEQPFGVEAIEGSTALVLERVDAEHGLVKIDGELWSARSYDTAQSFDPGHRVRVIKVRGATALVWQDDVSSAGELPEARG</sequence>
<dbReference type="PANTHER" id="PTHR33507:SF3">
    <property type="entry name" value="INNER MEMBRANE PROTEIN YBBJ"/>
    <property type="match status" value="1"/>
</dbReference>
<dbReference type="GO" id="GO:0006508">
    <property type="term" value="P:proteolysis"/>
    <property type="evidence" value="ECO:0007669"/>
    <property type="project" value="UniProtKB-KW"/>
</dbReference>
<dbReference type="Pfam" id="PF01957">
    <property type="entry name" value="NfeD"/>
    <property type="match status" value="1"/>
</dbReference>
<protein>
    <submittedName>
        <fullName evidence="7">Activity regulator of membrane protease YbbK</fullName>
    </submittedName>
</protein>
<dbReference type="InterPro" id="IPR002810">
    <property type="entry name" value="NfeD-like_C"/>
</dbReference>
<evidence type="ECO:0000256" key="4">
    <source>
        <dbReference type="ARBA" id="ARBA00023136"/>
    </source>
</evidence>
<dbReference type="GO" id="GO:0008233">
    <property type="term" value="F:peptidase activity"/>
    <property type="evidence" value="ECO:0007669"/>
    <property type="project" value="UniProtKB-KW"/>
</dbReference>
<keyword evidence="2 5" id="KW-0812">Transmembrane</keyword>
<reference evidence="7 8" key="1">
    <citation type="submission" date="2018-03" db="EMBL/GenBank/DDBJ databases">
        <title>Bioinformatic expansion and discovery of thiopeptide antibiotics.</title>
        <authorList>
            <person name="Schwalen C.J."/>
            <person name="Hudson G.A."/>
            <person name="Mitchell D.A."/>
        </authorList>
    </citation>
    <scope>NUCLEOTIDE SEQUENCE [LARGE SCALE GENOMIC DNA]</scope>
    <source>
        <strain evidence="7 8">NRRL 8041</strain>
    </source>
</reference>
<evidence type="ECO:0000313" key="8">
    <source>
        <dbReference type="Proteomes" id="UP000248333"/>
    </source>
</evidence>
<feature type="transmembrane region" description="Helical" evidence="5">
    <location>
        <begin position="41"/>
        <end position="63"/>
    </location>
</feature>
<accession>A0A318NQG4</accession>
<keyword evidence="3 5" id="KW-1133">Transmembrane helix</keyword>
<name>A0A318NQG4_9ACTN</name>
<feature type="domain" description="NfeD-like C-terminal" evidence="6">
    <location>
        <begin position="85"/>
        <end position="142"/>
    </location>
</feature>
<dbReference type="SUPFAM" id="SSF141322">
    <property type="entry name" value="NfeD domain-like"/>
    <property type="match status" value="1"/>
</dbReference>
<evidence type="ECO:0000256" key="3">
    <source>
        <dbReference type="ARBA" id="ARBA00022989"/>
    </source>
</evidence>
<dbReference type="PANTHER" id="PTHR33507">
    <property type="entry name" value="INNER MEMBRANE PROTEIN YBBJ"/>
    <property type="match status" value="1"/>
</dbReference>
<proteinExistence type="predicted"/>
<dbReference type="EMBL" id="PYBV01000002">
    <property type="protein sequence ID" value="PYC76215.1"/>
    <property type="molecule type" value="Genomic_DNA"/>
</dbReference>
<organism evidence="7 8">
    <name type="scientific">Micromonospora arborensis</name>
    <dbReference type="NCBI Taxonomy" id="2116518"/>
    <lineage>
        <taxon>Bacteria</taxon>
        <taxon>Bacillati</taxon>
        <taxon>Actinomycetota</taxon>
        <taxon>Actinomycetes</taxon>
        <taxon>Micromonosporales</taxon>
        <taxon>Micromonosporaceae</taxon>
        <taxon>Micromonospora</taxon>
    </lineage>
</organism>
<dbReference type="InterPro" id="IPR012340">
    <property type="entry name" value="NA-bd_OB-fold"/>
</dbReference>
<gene>
    <name evidence="7" type="ORF">C7C45_01620</name>
</gene>
<dbReference type="Gene3D" id="2.40.50.140">
    <property type="entry name" value="Nucleic acid-binding proteins"/>
    <property type="match status" value="1"/>
</dbReference>
<keyword evidence="7" id="KW-0645">Protease</keyword>
<comment type="caution">
    <text evidence="7">The sequence shown here is derived from an EMBL/GenBank/DDBJ whole genome shotgun (WGS) entry which is preliminary data.</text>
</comment>
<dbReference type="Proteomes" id="UP000248333">
    <property type="component" value="Unassembled WGS sequence"/>
</dbReference>
<evidence type="ECO:0000256" key="1">
    <source>
        <dbReference type="ARBA" id="ARBA00004141"/>
    </source>
</evidence>
<keyword evidence="7" id="KW-0378">Hydrolase</keyword>
<keyword evidence="4 5" id="KW-0472">Membrane</keyword>
<keyword evidence="8" id="KW-1185">Reference proteome</keyword>